<evidence type="ECO:0000256" key="6">
    <source>
        <dbReference type="ARBA" id="ARBA00023277"/>
    </source>
</evidence>
<dbReference type="STRING" id="1263082.A0A068RI30"/>
<feature type="binding site" evidence="10">
    <location>
        <begin position="79"/>
        <end position="80"/>
    </location>
    <ligand>
        <name>beta-D-galactose</name>
        <dbReference type="ChEBI" id="CHEBI:27667"/>
    </ligand>
</feature>
<dbReference type="InterPro" id="IPR014718">
    <property type="entry name" value="GH-type_carb-bd"/>
</dbReference>
<dbReference type="InterPro" id="IPR047215">
    <property type="entry name" value="Galactose_mutarotase-like"/>
</dbReference>
<dbReference type="Proteomes" id="UP000027586">
    <property type="component" value="Unassembled WGS sequence"/>
</dbReference>
<dbReference type="Pfam" id="PF01263">
    <property type="entry name" value="Aldose_epim"/>
    <property type="match status" value="1"/>
</dbReference>
<evidence type="ECO:0000256" key="10">
    <source>
        <dbReference type="PIRSR" id="PIRSR005096-3"/>
    </source>
</evidence>
<comment type="caution">
    <text evidence="11">The sequence shown here is derived from an EMBL/GenBank/DDBJ whole genome shotgun (WGS) entry which is preliminary data.</text>
</comment>
<feature type="active site" description="Proton donor" evidence="8">
    <location>
        <position position="178"/>
    </location>
</feature>
<dbReference type="CDD" id="cd09019">
    <property type="entry name" value="galactose_mutarotase_like"/>
    <property type="match status" value="1"/>
</dbReference>
<comment type="similarity">
    <text evidence="3 7">Belongs to the aldose epimerase family.</text>
</comment>
<evidence type="ECO:0000256" key="4">
    <source>
        <dbReference type="ARBA" id="ARBA00013185"/>
    </source>
</evidence>
<dbReference type="AlphaFoldDB" id="A0A068RI30"/>
<dbReference type="OrthoDB" id="274691at2759"/>
<evidence type="ECO:0000256" key="2">
    <source>
        <dbReference type="ARBA" id="ARBA00005028"/>
    </source>
</evidence>
<dbReference type="GO" id="GO:0033499">
    <property type="term" value="P:galactose catabolic process via UDP-galactose, Leloir pathway"/>
    <property type="evidence" value="ECO:0007669"/>
    <property type="project" value="TreeGrafter"/>
</dbReference>
<reference evidence="11" key="1">
    <citation type="submission" date="2013-08" db="EMBL/GenBank/DDBJ databases">
        <title>Gene expansion shapes genome architecture in the human pathogen Lichtheimia corymbifera: an evolutionary genomics analysis in the ancient terrestrial Mucorales (Mucoromycotina).</title>
        <authorList>
            <person name="Schwartze V.U."/>
            <person name="Winter S."/>
            <person name="Shelest E."/>
            <person name="Marcet-Houben M."/>
            <person name="Horn F."/>
            <person name="Wehner S."/>
            <person name="Hoffmann K."/>
            <person name="Riege K."/>
            <person name="Sammeth M."/>
            <person name="Nowrousian M."/>
            <person name="Valiante V."/>
            <person name="Linde J."/>
            <person name="Jacobsen I.D."/>
            <person name="Marz M."/>
            <person name="Brakhage A.A."/>
            <person name="Gabaldon T."/>
            <person name="Bocker S."/>
            <person name="Voigt K."/>
        </authorList>
    </citation>
    <scope>NUCLEOTIDE SEQUENCE [LARGE SCALE GENOMIC DNA]</scope>
    <source>
        <strain evidence="11">FSU 9682</strain>
    </source>
</reference>
<dbReference type="InterPro" id="IPR015443">
    <property type="entry name" value="Aldose_1-epimerase"/>
</dbReference>
<dbReference type="PANTHER" id="PTHR10091:SF0">
    <property type="entry name" value="GALACTOSE MUTAROTASE"/>
    <property type="match status" value="1"/>
</dbReference>
<dbReference type="InterPro" id="IPR018052">
    <property type="entry name" value="Ald1_epimerase_CS"/>
</dbReference>
<dbReference type="InterPro" id="IPR008183">
    <property type="entry name" value="Aldose_1/G6P_1-epimerase"/>
</dbReference>
<feature type="binding site" evidence="10">
    <location>
        <begin position="178"/>
        <end position="180"/>
    </location>
    <ligand>
        <name>beta-D-galactose</name>
        <dbReference type="ChEBI" id="CHEBI:27667"/>
    </ligand>
</feature>
<evidence type="ECO:0000313" key="11">
    <source>
        <dbReference type="EMBL" id="CDH49380.1"/>
    </source>
</evidence>
<dbReference type="VEuPathDB" id="FungiDB:LCOR_01124.1"/>
<comment type="pathway">
    <text evidence="2 7">Carbohydrate metabolism; hexose metabolism.</text>
</comment>
<dbReference type="SUPFAM" id="SSF74650">
    <property type="entry name" value="Galactose mutarotase-like"/>
    <property type="match status" value="1"/>
</dbReference>
<evidence type="ECO:0000256" key="8">
    <source>
        <dbReference type="PIRSR" id="PIRSR005096-1"/>
    </source>
</evidence>
<dbReference type="PIRSF" id="PIRSF005096">
    <property type="entry name" value="GALM"/>
    <property type="match status" value="1"/>
</dbReference>
<dbReference type="UniPathway" id="UPA00242"/>
<evidence type="ECO:0000256" key="3">
    <source>
        <dbReference type="ARBA" id="ARBA00006206"/>
    </source>
</evidence>
<evidence type="ECO:0000256" key="9">
    <source>
        <dbReference type="PIRSR" id="PIRSR005096-2"/>
    </source>
</evidence>
<dbReference type="EC" id="5.1.3.3" evidence="4 7"/>
<evidence type="ECO:0000313" key="12">
    <source>
        <dbReference type="Proteomes" id="UP000027586"/>
    </source>
</evidence>
<dbReference type="GO" id="GO:0004034">
    <property type="term" value="F:aldose 1-epimerase activity"/>
    <property type="evidence" value="ECO:0007669"/>
    <property type="project" value="UniProtKB-EC"/>
</dbReference>
<gene>
    <name evidence="11" type="ORF">LCOR_01124.1</name>
</gene>
<name>A0A068RI30_9FUNG</name>
<dbReference type="InterPro" id="IPR011013">
    <property type="entry name" value="Gal_mutarotase_sf_dom"/>
</dbReference>
<keyword evidence="6 7" id="KW-0119">Carbohydrate metabolism</keyword>
<accession>A0A068RI30</accession>
<keyword evidence="12" id="KW-1185">Reference proteome</keyword>
<sequence>MPVTKTTLDAANAIDQYTLINEKKTLSVMVLNYGGTLTHILVPDKEGHIRDVCVGFDDFETYKNPKNPYFGALIGRFANRIGKGQFTINGTTHQLPINNGPNALHGGIHGFDKKIWNVTILSQSPASIQLDLTSPAGDEGYPGEMKTTVTYTVTESNSLEITYSATSSEDTMANLTNHCYFNLAGLSKNPNVLDTQITMTDDVQGVLELDENSLPTGKELSWTDADYMCFSGDKAGTSIGARKDKLAASKGYDHPYVIHHDYVINTSQLPLRKAVTAFAPETGIEMEFATTEPAFQFYTGNFIPSGVFHGKKSQDEVAYGEHAGFCLESSRNPDAPNKSDWVSSVLLKKGDTYGSKTIFSFGVRT</sequence>
<feature type="binding site" evidence="9">
    <location>
        <position position="253"/>
    </location>
    <ligand>
        <name>beta-D-galactose</name>
        <dbReference type="ChEBI" id="CHEBI:27667"/>
    </ligand>
</feature>
<evidence type="ECO:0000256" key="1">
    <source>
        <dbReference type="ARBA" id="ARBA00001614"/>
    </source>
</evidence>
<evidence type="ECO:0000256" key="7">
    <source>
        <dbReference type="PIRNR" id="PIRNR005096"/>
    </source>
</evidence>
<dbReference type="EMBL" id="CBTN010000003">
    <property type="protein sequence ID" value="CDH49380.1"/>
    <property type="molecule type" value="Genomic_DNA"/>
</dbReference>
<evidence type="ECO:0000256" key="5">
    <source>
        <dbReference type="ARBA" id="ARBA00023235"/>
    </source>
</evidence>
<protein>
    <recommendedName>
        <fullName evidence="4 7">Aldose 1-epimerase</fullName>
        <ecNumber evidence="4 7">5.1.3.3</ecNumber>
    </recommendedName>
</protein>
<comment type="catalytic activity">
    <reaction evidence="1 7">
        <text>alpha-D-glucose = beta-D-glucose</text>
        <dbReference type="Rhea" id="RHEA:10264"/>
        <dbReference type="ChEBI" id="CHEBI:15903"/>
        <dbReference type="ChEBI" id="CHEBI:17925"/>
        <dbReference type="EC" id="5.1.3.3"/>
    </reaction>
</comment>
<dbReference type="Gene3D" id="2.70.98.10">
    <property type="match status" value="1"/>
</dbReference>
<dbReference type="PROSITE" id="PS00545">
    <property type="entry name" value="ALDOSE_1_EPIMERASE"/>
    <property type="match status" value="1"/>
</dbReference>
<dbReference type="PANTHER" id="PTHR10091">
    <property type="entry name" value="ALDOSE-1-EPIMERASE"/>
    <property type="match status" value="1"/>
</dbReference>
<dbReference type="GO" id="GO:0006006">
    <property type="term" value="P:glucose metabolic process"/>
    <property type="evidence" value="ECO:0007669"/>
    <property type="project" value="TreeGrafter"/>
</dbReference>
<dbReference type="NCBIfam" id="NF008277">
    <property type="entry name" value="PRK11055.1"/>
    <property type="match status" value="1"/>
</dbReference>
<keyword evidence="5 7" id="KW-0413">Isomerase</keyword>
<feature type="active site" description="Proton acceptor" evidence="8">
    <location>
        <position position="328"/>
    </location>
</feature>
<proteinExistence type="inferred from homology"/>
<dbReference type="GO" id="GO:0030246">
    <property type="term" value="F:carbohydrate binding"/>
    <property type="evidence" value="ECO:0007669"/>
    <property type="project" value="InterPro"/>
</dbReference>
<organism evidence="11 12">
    <name type="scientific">Lichtheimia corymbifera JMRC:FSU:9682</name>
    <dbReference type="NCBI Taxonomy" id="1263082"/>
    <lineage>
        <taxon>Eukaryota</taxon>
        <taxon>Fungi</taxon>
        <taxon>Fungi incertae sedis</taxon>
        <taxon>Mucoromycota</taxon>
        <taxon>Mucoromycotina</taxon>
        <taxon>Mucoromycetes</taxon>
        <taxon>Mucorales</taxon>
        <taxon>Lichtheimiaceae</taxon>
        <taxon>Lichtheimia</taxon>
    </lineage>
</organism>